<dbReference type="GO" id="GO:0008641">
    <property type="term" value="F:ubiquitin-like modifier activating enzyme activity"/>
    <property type="evidence" value="ECO:0007669"/>
    <property type="project" value="InterPro"/>
</dbReference>
<dbReference type="GO" id="GO:0061503">
    <property type="term" value="F:tRNA threonylcarbamoyladenosine dehydratase"/>
    <property type="evidence" value="ECO:0007669"/>
    <property type="project" value="TreeGrafter"/>
</dbReference>
<gene>
    <name evidence="2" type="ORF">FYJ34_03490</name>
</gene>
<dbReference type="EMBL" id="VULY01000018">
    <property type="protein sequence ID" value="MSR93354.1"/>
    <property type="molecule type" value="Genomic_DNA"/>
</dbReference>
<dbReference type="InterPro" id="IPR000594">
    <property type="entry name" value="ThiF_NAD_FAD-bd"/>
</dbReference>
<dbReference type="Pfam" id="PF00899">
    <property type="entry name" value="ThiF"/>
    <property type="match status" value="1"/>
</dbReference>
<dbReference type="FunFam" id="3.40.50.720:FF:000141">
    <property type="entry name" value="tRNA threonylcarbamoyladenosine dehydratase"/>
    <property type="match status" value="1"/>
</dbReference>
<dbReference type="InterPro" id="IPR035985">
    <property type="entry name" value="Ubiquitin-activating_enz"/>
</dbReference>
<evidence type="ECO:0000259" key="1">
    <source>
        <dbReference type="Pfam" id="PF00899"/>
    </source>
</evidence>
<accession>A0A6N7US98</accession>
<dbReference type="RefSeq" id="WP_154476299.1">
    <property type="nucleotide sequence ID" value="NZ_VULY01000018.1"/>
</dbReference>
<dbReference type="SUPFAM" id="SSF69572">
    <property type="entry name" value="Activating enzymes of the ubiquitin-like proteins"/>
    <property type="match status" value="1"/>
</dbReference>
<evidence type="ECO:0000313" key="3">
    <source>
        <dbReference type="Proteomes" id="UP000434409"/>
    </source>
</evidence>
<dbReference type="AlphaFoldDB" id="A0A6N7US98"/>
<evidence type="ECO:0000313" key="2">
    <source>
        <dbReference type="EMBL" id="MSR93354.1"/>
    </source>
</evidence>
<dbReference type="Proteomes" id="UP000434409">
    <property type="component" value="Unassembled WGS sequence"/>
</dbReference>
<protein>
    <submittedName>
        <fullName evidence="2">tRNA threonylcarbamoyladenosine dehydratase</fullName>
    </submittedName>
</protein>
<keyword evidence="3" id="KW-1185">Reference proteome</keyword>
<dbReference type="Gene3D" id="3.40.50.720">
    <property type="entry name" value="NAD(P)-binding Rossmann-like Domain"/>
    <property type="match status" value="1"/>
</dbReference>
<comment type="caution">
    <text evidence="2">The sequence shown here is derived from an EMBL/GenBank/DDBJ whole genome shotgun (WGS) entry which is preliminary data.</text>
</comment>
<dbReference type="InterPro" id="IPR045886">
    <property type="entry name" value="ThiF/MoeB/HesA"/>
</dbReference>
<dbReference type="GO" id="GO:0061504">
    <property type="term" value="P:cyclic threonylcarbamoyladenosine biosynthetic process"/>
    <property type="evidence" value="ECO:0007669"/>
    <property type="project" value="TreeGrafter"/>
</dbReference>
<sequence length="251" mass="27752">MLDQFSRTRLLLGEEAMERLKRARVAIFGIGGVGGFACEALVRSGIGTFDLIDDDKVCLTNLNRQIIATRNTVGRYKVEVMKERILEINPDAKVNTHRCFFLPETAEEFSFEEYDYVIDAVDTVTAKIEIVLQAQKKQVPVISSMGAGNKLDASGFQVADLYKTRMCPLAKVMRRELKKRGVKKLKVVYSEEKPRRPLEDLSASCRTGCICPPGAVHKCTARRDIPGSVGFVPSVAGLILAGEVVRDLTGI</sequence>
<reference evidence="2 3" key="1">
    <citation type="submission" date="2019-08" db="EMBL/GenBank/DDBJ databases">
        <title>In-depth cultivation of the pig gut microbiome towards novel bacterial diversity and tailored functional studies.</title>
        <authorList>
            <person name="Wylensek D."/>
            <person name="Hitch T.C.A."/>
            <person name="Clavel T."/>
        </authorList>
    </citation>
    <scope>NUCLEOTIDE SEQUENCE [LARGE SCALE GENOMIC DNA]</scope>
    <source>
        <strain evidence="2 3">68-1-5</strain>
    </source>
</reference>
<dbReference type="PANTHER" id="PTHR43267">
    <property type="entry name" value="TRNA THREONYLCARBAMOYLADENOSINE DEHYDRATASE"/>
    <property type="match status" value="1"/>
</dbReference>
<proteinExistence type="predicted"/>
<name>A0A6N7US98_9FIRM</name>
<organism evidence="2 3">
    <name type="scientific">Suipraeoptans intestinalis</name>
    <dbReference type="NCBI Taxonomy" id="2606628"/>
    <lineage>
        <taxon>Bacteria</taxon>
        <taxon>Bacillati</taxon>
        <taxon>Bacillota</taxon>
        <taxon>Clostridia</taxon>
        <taxon>Lachnospirales</taxon>
        <taxon>Lachnospiraceae</taxon>
        <taxon>Suipraeoptans</taxon>
    </lineage>
</organism>
<feature type="domain" description="THIF-type NAD/FAD binding fold" evidence="1">
    <location>
        <begin position="7"/>
        <end position="250"/>
    </location>
</feature>
<dbReference type="PANTHER" id="PTHR43267:SF1">
    <property type="entry name" value="TRNA THREONYLCARBAMOYLADENOSINE DEHYDRATASE"/>
    <property type="match status" value="1"/>
</dbReference>
<dbReference type="CDD" id="cd00755">
    <property type="entry name" value="YgdL_like"/>
    <property type="match status" value="1"/>
</dbReference>